<evidence type="ECO:0000256" key="6">
    <source>
        <dbReference type="SAM" id="Phobius"/>
    </source>
</evidence>
<proteinExistence type="predicted"/>
<evidence type="ECO:0000313" key="8">
    <source>
        <dbReference type="Proteomes" id="UP000004221"/>
    </source>
</evidence>
<organism evidence="7 8">
    <name type="scientific">Nitrolancea hollandica Lb</name>
    <dbReference type="NCBI Taxonomy" id="1129897"/>
    <lineage>
        <taxon>Bacteria</taxon>
        <taxon>Pseudomonadati</taxon>
        <taxon>Thermomicrobiota</taxon>
        <taxon>Thermomicrobia</taxon>
        <taxon>Sphaerobacterales</taxon>
        <taxon>Sphaerobacterineae</taxon>
        <taxon>Sphaerobacteraceae</taxon>
        <taxon>Nitrolancea</taxon>
    </lineage>
</organism>
<evidence type="ECO:0000256" key="5">
    <source>
        <dbReference type="ARBA" id="ARBA00023136"/>
    </source>
</evidence>
<dbReference type="NCBIfam" id="TIGR00765">
    <property type="entry name" value="yihY_not_rbn"/>
    <property type="match status" value="1"/>
</dbReference>
<dbReference type="PANTHER" id="PTHR30213:SF0">
    <property type="entry name" value="UPF0761 MEMBRANE PROTEIN YIHY"/>
    <property type="match status" value="1"/>
</dbReference>
<name>I4EK31_9BACT</name>
<keyword evidence="3 6" id="KW-0812">Transmembrane</keyword>
<protein>
    <submittedName>
        <fullName evidence="7">Putative ribonuclease BN</fullName>
    </submittedName>
</protein>
<feature type="transmembrane region" description="Helical" evidence="6">
    <location>
        <begin position="48"/>
        <end position="71"/>
    </location>
</feature>
<keyword evidence="4 6" id="KW-1133">Transmembrane helix</keyword>
<evidence type="ECO:0000256" key="1">
    <source>
        <dbReference type="ARBA" id="ARBA00004651"/>
    </source>
</evidence>
<comment type="caution">
    <text evidence="7">The sequence shown here is derived from an EMBL/GenBank/DDBJ whole genome shotgun (WGS) entry which is preliminary data.</text>
</comment>
<dbReference type="OrthoDB" id="977385at2"/>
<feature type="transmembrane region" description="Helical" evidence="6">
    <location>
        <begin position="257"/>
        <end position="278"/>
    </location>
</feature>
<dbReference type="InterPro" id="IPR017039">
    <property type="entry name" value="Virul_fac_BrkB"/>
</dbReference>
<comment type="subcellular location">
    <subcellularLocation>
        <location evidence="1">Cell membrane</location>
        <topology evidence="1">Multi-pass membrane protein</topology>
    </subcellularLocation>
</comment>
<keyword evidence="8" id="KW-1185">Reference proteome</keyword>
<dbReference type="PANTHER" id="PTHR30213">
    <property type="entry name" value="INNER MEMBRANE PROTEIN YHJD"/>
    <property type="match status" value="1"/>
</dbReference>
<feature type="transmembrane region" description="Helical" evidence="6">
    <location>
        <begin position="221"/>
        <end position="245"/>
    </location>
</feature>
<reference evidence="7 8" key="1">
    <citation type="journal article" date="2012" name="ISME J.">
        <title>Nitrification expanded: discovery, physiology and genomics of a nitrite-oxidizing bacterium from the phylum Chloroflexi.</title>
        <authorList>
            <person name="Sorokin D.Y."/>
            <person name="Lucker S."/>
            <person name="Vejmelkova D."/>
            <person name="Kostrikina N.A."/>
            <person name="Kleerebezem R."/>
            <person name="Rijpstra W.I."/>
            <person name="Damste J.S."/>
            <person name="Le Paslier D."/>
            <person name="Muyzer G."/>
            <person name="Wagner M."/>
            <person name="van Loosdrecht M.C."/>
            <person name="Daims H."/>
        </authorList>
    </citation>
    <scope>NUCLEOTIDE SEQUENCE [LARGE SCALE GENOMIC DNA]</scope>
    <source>
        <strain evidence="8">none</strain>
    </source>
</reference>
<sequence>MSEATSSKLRRPGGTHSRFVLARRLGVVLVQSAKDLLADSGPQWAAAIAYYFLLSAFPSLLLVAAVASYFIDPQWAVAQATELLGGFLPQSGTAIRGIIDGVIAARETVGLLSGLVLLWTSSLVFGTLIKALNATVDVETSYGFLKRFAIQLVMVLSIGPVFLVALAGSFLIDLLWKLLLGVPAHDFVVQLIEWLIRGLLLLGAFWLIYRFVPHRKPSGQAALVGAGTATLLFLIARPLFLIYLLERFGQYNLVYGSLAIVITLLFWIWIVALITLFGGEVAAHTQAMLIEDRSAHEVGQLHREHSPAARTS</sequence>
<dbReference type="RefSeq" id="WP_008479673.1">
    <property type="nucleotide sequence ID" value="NZ_CAGS01000378.1"/>
</dbReference>
<evidence type="ECO:0000256" key="4">
    <source>
        <dbReference type="ARBA" id="ARBA00022989"/>
    </source>
</evidence>
<accession>I4EK31</accession>
<gene>
    <name evidence="7" type="ORF">NITHO_4390003</name>
</gene>
<keyword evidence="5 6" id="KW-0472">Membrane</keyword>
<feature type="transmembrane region" description="Helical" evidence="6">
    <location>
        <begin position="116"/>
        <end position="136"/>
    </location>
</feature>
<feature type="transmembrane region" description="Helical" evidence="6">
    <location>
        <begin position="191"/>
        <end position="209"/>
    </location>
</feature>
<evidence type="ECO:0000256" key="2">
    <source>
        <dbReference type="ARBA" id="ARBA00022475"/>
    </source>
</evidence>
<dbReference type="AlphaFoldDB" id="I4EK31"/>
<dbReference type="Pfam" id="PF03631">
    <property type="entry name" value="Virul_fac_BrkB"/>
    <property type="match status" value="1"/>
</dbReference>
<evidence type="ECO:0000256" key="3">
    <source>
        <dbReference type="ARBA" id="ARBA00022692"/>
    </source>
</evidence>
<keyword evidence="2" id="KW-1003">Cell membrane</keyword>
<feature type="transmembrane region" description="Helical" evidence="6">
    <location>
        <begin position="148"/>
        <end position="171"/>
    </location>
</feature>
<evidence type="ECO:0000313" key="7">
    <source>
        <dbReference type="EMBL" id="CCF85043.1"/>
    </source>
</evidence>
<dbReference type="EMBL" id="CAGS01000378">
    <property type="protein sequence ID" value="CCF85043.1"/>
    <property type="molecule type" value="Genomic_DNA"/>
</dbReference>
<dbReference type="PIRSF" id="PIRSF035875">
    <property type="entry name" value="RNase_BN"/>
    <property type="match status" value="1"/>
</dbReference>
<dbReference type="Proteomes" id="UP000004221">
    <property type="component" value="Unassembled WGS sequence"/>
</dbReference>
<dbReference type="GO" id="GO:0005886">
    <property type="term" value="C:plasma membrane"/>
    <property type="evidence" value="ECO:0007669"/>
    <property type="project" value="UniProtKB-SubCell"/>
</dbReference>